<keyword evidence="1" id="KW-0812">Transmembrane</keyword>
<reference evidence="2" key="1">
    <citation type="journal article" date="2021" name="Proc. Natl. Acad. Sci. U.S.A.">
        <title>A Catalog of Tens of Thousands of Viruses from Human Metagenomes Reveals Hidden Associations with Chronic Diseases.</title>
        <authorList>
            <person name="Tisza M.J."/>
            <person name="Buck C.B."/>
        </authorList>
    </citation>
    <scope>NUCLEOTIDE SEQUENCE</scope>
    <source>
        <strain evidence="2">CtYGJ17</strain>
    </source>
</reference>
<dbReference type="EMBL" id="BK032829">
    <property type="protein sequence ID" value="DAF62873.1"/>
    <property type="molecule type" value="Genomic_DNA"/>
</dbReference>
<feature type="transmembrane region" description="Helical" evidence="1">
    <location>
        <begin position="67"/>
        <end position="85"/>
    </location>
</feature>
<proteinExistence type="predicted"/>
<organism evidence="2">
    <name type="scientific">Myoviridae sp. ctYGJ17</name>
    <dbReference type="NCBI Taxonomy" id="2827692"/>
    <lineage>
        <taxon>Viruses</taxon>
        <taxon>Duplodnaviria</taxon>
        <taxon>Heunggongvirae</taxon>
        <taxon>Uroviricota</taxon>
        <taxon>Caudoviricetes</taxon>
    </lineage>
</organism>
<keyword evidence="1" id="KW-1133">Transmembrane helix</keyword>
<sequence>MSKKPRKVSISRYFPGLSNYSSIINRTTISRRVQQVLFAAGDVKVMSFFRNSSFFSRRHVLFSRIPLFELYGGRLSFVRIGYFLFFPMPVFPVFPRFSLASGCFCYLGVTSVLLSGSTKPSSTR</sequence>
<keyword evidence="1" id="KW-0472">Membrane</keyword>
<accession>A0A8S5TI13</accession>
<evidence type="ECO:0000313" key="2">
    <source>
        <dbReference type="EMBL" id="DAF62873.1"/>
    </source>
</evidence>
<protein>
    <submittedName>
        <fullName evidence="2">Uncharacterized protein</fullName>
    </submittedName>
</protein>
<evidence type="ECO:0000256" key="1">
    <source>
        <dbReference type="SAM" id="Phobius"/>
    </source>
</evidence>
<name>A0A8S5TI13_9CAUD</name>
<feature type="transmembrane region" description="Helical" evidence="1">
    <location>
        <begin position="97"/>
        <end position="116"/>
    </location>
</feature>